<dbReference type="RefSeq" id="WP_029630763.1">
    <property type="nucleotide sequence ID" value="NZ_JACJTA010000031.1"/>
</dbReference>
<keyword evidence="2" id="KW-1185">Reference proteome</keyword>
<evidence type="ECO:0000313" key="1">
    <source>
        <dbReference type="EMBL" id="MBD2605912.1"/>
    </source>
</evidence>
<dbReference type="Proteomes" id="UP000660380">
    <property type="component" value="Unassembled WGS sequence"/>
</dbReference>
<protein>
    <submittedName>
        <fullName evidence="1">Uncharacterized protein</fullName>
    </submittedName>
</protein>
<comment type="caution">
    <text evidence="1">The sequence shown here is derived from an EMBL/GenBank/DDBJ whole genome shotgun (WGS) entry which is preliminary data.</text>
</comment>
<name>A0ABR8GR32_9CYAN</name>
<organism evidence="1 2">
    <name type="scientific">Scytonema hofmannii FACHB-248</name>
    <dbReference type="NCBI Taxonomy" id="1842502"/>
    <lineage>
        <taxon>Bacteria</taxon>
        <taxon>Bacillati</taxon>
        <taxon>Cyanobacteriota</taxon>
        <taxon>Cyanophyceae</taxon>
        <taxon>Nostocales</taxon>
        <taxon>Scytonemataceae</taxon>
        <taxon>Scytonema</taxon>
    </lineage>
</organism>
<dbReference type="EMBL" id="JACJTA010000031">
    <property type="protein sequence ID" value="MBD2605912.1"/>
    <property type="molecule type" value="Genomic_DNA"/>
</dbReference>
<proteinExistence type="predicted"/>
<sequence length="126" mass="14587">MAPRKSTIAAVQSIDTSALGEYNTSDYCEKQYATVYYALRELQGLSVKRSLGDSFSWDELKERFTEVFGTIEERRYSLDQLLEYAGRKFGKSLQDLQEINDRSWARRKARSLQQNNVVELPNTAEF</sequence>
<reference evidence="1 2" key="1">
    <citation type="journal article" date="2020" name="ISME J.">
        <title>Comparative genomics reveals insights into cyanobacterial evolution and habitat adaptation.</title>
        <authorList>
            <person name="Chen M.Y."/>
            <person name="Teng W.K."/>
            <person name="Zhao L."/>
            <person name="Hu C.X."/>
            <person name="Zhou Y.K."/>
            <person name="Han B.P."/>
            <person name="Song L.R."/>
            <person name="Shu W.S."/>
        </authorList>
    </citation>
    <scope>NUCLEOTIDE SEQUENCE [LARGE SCALE GENOMIC DNA]</scope>
    <source>
        <strain evidence="1 2">FACHB-248</strain>
    </source>
</reference>
<evidence type="ECO:0000313" key="2">
    <source>
        <dbReference type="Proteomes" id="UP000660380"/>
    </source>
</evidence>
<accession>A0ABR8GR32</accession>
<gene>
    <name evidence="1" type="ORF">H6G81_15635</name>
</gene>